<evidence type="ECO:0000313" key="13">
    <source>
        <dbReference type="EMBL" id="KKU77071.1"/>
    </source>
</evidence>
<name>A0A0G1T5F6_9BACT</name>
<comment type="similarity">
    <text evidence="2 8">Belongs to the peptidase A24 family.</text>
</comment>
<dbReference type="GO" id="GO:0006465">
    <property type="term" value="P:signal peptide processing"/>
    <property type="evidence" value="ECO:0007669"/>
    <property type="project" value="TreeGrafter"/>
</dbReference>
<dbReference type="InterPro" id="IPR010627">
    <property type="entry name" value="Prepilin_pept_A24_N"/>
</dbReference>
<reference evidence="13 14" key="1">
    <citation type="journal article" date="2015" name="Nature">
        <title>rRNA introns, odd ribosomes, and small enigmatic genomes across a large radiation of phyla.</title>
        <authorList>
            <person name="Brown C.T."/>
            <person name="Hug L.A."/>
            <person name="Thomas B.C."/>
            <person name="Sharon I."/>
            <person name="Castelle C.J."/>
            <person name="Singh A."/>
            <person name="Wilkins M.J."/>
            <person name="Williams K.H."/>
            <person name="Banfield J.F."/>
        </authorList>
    </citation>
    <scope>NUCLEOTIDE SEQUENCE [LARGE SCALE GENOMIC DNA]</scope>
</reference>
<dbReference type="PRINTS" id="PR00864">
    <property type="entry name" value="PREPILNPTASE"/>
</dbReference>
<dbReference type="GO" id="GO:0005886">
    <property type="term" value="C:plasma membrane"/>
    <property type="evidence" value="ECO:0007669"/>
    <property type="project" value="UniProtKB-SubCell"/>
</dbReference>
<evidence type="ECO:0000256" key="1">
    <source>
        <dbReference type="ARBA" id="ARBA00004429"/>
    </source>
</evidence>
<dbReference type="InterPro" id="IPR014032">
    <property type="entry name" value="Peptidase_A24A_bac"/>
</dbReference>
<evidence type="ECO:0000256" key="2">
    <source>
        <dbReference type="ARBA" id="ARBA00005801"/>
    </source>
</evidence>
<feature type="transmembrane region" description="Helical" evidence="10">
    <location>
        <begin position="100"/>
        <end position="118"/>
    </location>
</feature>
<protein>
    <recommendedName>
        <fullName evidence="9">Prepilin leader peptidase/N-methyltransferase</fullName>
        <ecNumber evidence="9">2.1.1.-</ecNumber>
        <ecNumber evidence="9">3.4.23.43</ecNumber>
    </recommendedName>
</protein>
<evidence type="ECO:0000256" key="7">
    <source>
        <dbReference type="ARBA" id="ARBA00023136"/>
    </source>
</evidence>
<dbReference type="GO" id="GO:0032259">
    <property type="term" value="P:methylation"/>
    <property type="evidence" value="ECO:0007669"/>
    <property type="project" value="UniProtKB-KW"/>
</dbReference>
<evidence type="ECO:0000256" key="8">
    <source>
        <dbReference type="RuleBase" id="RU003793"/>
    </source>
</evidence>
<dbReference type="EC" id="3.4.23.43" evidence="9"/>
<dbReference type="Pfam" id="PF01478">
    <property type="entry name" value="Peptidase_A24"/>
    <property type="match status" value="1"/>
</dbReference>
<dbReference type="PANTHER" id="PTHR30487">
    <property type="entry name" value="TYPE 4 PREPILIN-LIKE PROTEINS LEADER PEPTIDE-PROCESSING ENZYME"/>
    <property type="match status" value="1"/>
</dbReference>
<evidence type="ECO:0000256" key="10">
    <source>
        <dbReference type="SAM" id="Phobius"/>
    </source>
</evidence>
<evidence type="ECO:0000256" key="3">
    <source>
        <dbReference type="ARBA" id="ARBA00022475"/>
    </source>
</evidence>
<feature type="transmembrane region" description="Helical" evidence="10">
    <location>
        <begin position="226"/>
        <end position="249"/>
    </location>
</feature>
<keyword evidence="9" id="KW-0489">Methyltransferase</keyword>
<comment type="catalytic activity">
    <reaction evidence="9">
        <text>Typically cleaves a -Gly-|-Phe- bond to release an N-terminal, basic peptide of 5-8 residues from type IV prepilin, and then N-methylates the new N-terminal amino group, the methyl donor being S-adenosyl-L-methionine.</text>
        <dbReference type="EC" id="3.4.23.43"/>
    </reaction>
</comment>
<keyword evidence="7 10" id="KW-0472">Membrane</keyword>
<feature type="transmembrane region" description="Helical" evidence="10">
    <location>
        <begin position="125"/>
        <end position="142"/>
    </location>
</feature>
<keyword evidence="9" id="KW-0645">Protease</keyword>
<evidence type="ECO:0000256" key="6">
    <source>
        <dbReference type="ARBA" id="ARBA00022989"/>
    </source>
</evidence>
<keyword evidence="3" id="KW-1003">Cell membrane</keyword>
<keyword evidence="9" id="KW-0808">Transferase</keyword>
<evidence type="ECO:0000313" key="14">
    <source>
        <dbReference type="Proteomes" id="UP000034682"/>
    </source>
</evidence>
<dbReference type="InterPro" id="IPR000045">
    <property type="entry name" value="Prepilin_IV_endopep_pep"/>
</dbReference>
<dbReference type="EMBL" id="LCOK01000007">
    <property type="protein sequence ID" value="KKU77071.1"/>
    <property type="molecule type" value="Genomic_DNA"/>
</dbReference>
<dbReference type="EC" id="2.1.1.-" evidence="9"/>
<dbReference type="Pfam" id="PF06750">
    <property type="entry name" value="A24_N_bact"/>
    <property type="match status" value="1"/>
</dbReference>
<evidence type="ECO:0000256" key="5">
    <source>
        <dbReference type="ARBA" id="ARBA00022692"/>
    </source>
</evidence>
<comment type="subcellular location">
    <subcellularLocation>
        <location evidence="1">Cell inner membrane</location>
        <topology evidence="1">Multi-pass membrane protein</topology>
    </subcellularLocation>
    <subcellularLocation>
        <location evidence="9">Cell membrane</location>
        <topology evidence="9">Multi-pass membrane protein</topology>
    </subcellularLocation>
</comment>
<evidence type="ECO:0000256" key="4">
    <source>
        <dbReference type="ARBA" id="ARBA00022519"/>
    </source>
</evidence>
<dbReference type="Proteomes" id="UP000034682">
    <property type="component" value="Unassembled WGS sequence"/>
</dbReference>
<dbReference type="Gene3D" id="1.20.120.1220">
    <property type="match status" value="1"/>
</dbReference>
<organism evidence="13 14">
    <name type="scientific">Candidatus Giovannonibacteria bacterium GW2011_GWB1_47_6b</name>
    <dbReference type="NCBI Taxonomy" id="1618655"/>
    <lineage>
        <taxon>Bacteria</taxon>
        <taxon>Candidatus Giovannoniibacteriota</taxon>
    </lineage>
</organism>
<feature type="domain" description="Prepilin peptidase A24 N-terminal" evidence="12">
    <location>
        <begin position="8"/>
        <end position="91"/>
    </location>
</feature>
<keyword evidence="9" id="KW-0511">Multifunctional enzyme</keyword>
<evidence type="ECO:0000259" key="12">
    <source>
        <dbReference type="Pfam" id="PF06750"/>
    </source>
</evidence>
<evidence type="ECO:0000259" key="11">
    <source>
        <dbReference type="Pfam" id="PF01478"/>
    </source>
</evidence>
<feature type="transmembrane region" description="Helical" evidence="10">
    <location>
        <begin position="148"/>
        <end position="168"/>
    </location>
</feature>
<sequence>MIFWLFALGLAVGSFLNVISLRYKAGGHLFTADVLKGRSHCPYCQKTLRWFELVPLLSFAIQMGRCRHCRHSLTWQYPIVEVITASVFAFVPVYVQAAPIWIVAILVLILIALIDARLSVIPDQLNLFLLFLGFVFIGIKGFQNINAWSPHLIGLAAGLSFLGLIFVVSRGRAMGMGDVKMAAALGFLFAWPKIVPLLMTAFMLGGLWATIVLLSRKKTLKDAIPFGPFLALAGVLVVIWGDLVLRSFYGFL</sequence>
<dbReference type="GO" id="GO:0008168">
    <property type="term" value="F:methyltransferase activity"/>
    <property type="evidence" value="ECO:0007669"/>
    <property type="project" value="UniProtKB-KW"/>
</dbReference>
<accession>A0A0G1T5F6</accession>
<feature type="domain" description="Prepilin type IV endopeptidase peptidase" evidence="11">
    <location>
        <begin position="102"/>
        <end position="209"/>
    </location>
</feature>
<dbReference type="PANTHER" id="PTHR30487:SF0">
    <property type="entry name" value="PREPILIN LEADER PEPTIDASE_N-METHYLTRANSFERASE-RELATED"/>
    <property type="match status" value="1"/>
</dbReference>
<feature type="transmembrane region" description="Helical" evidence="10">
    <location>
        <begin position="77"/>
        <end position="94"/>
    </location>
</feature>
<keyword evidence="6 10" id="KW-1133">Transmembrane helix</keyword>
<keyword evidence="9" id="KW-0378">Hydrolase</keyword>
<dbReference type="InterPro" id="IPR050882">
    <property type="entry name" value="Prepilin_peptidase/N-MTase"/>
</dbReference>
<evidence type="ECO:0000256" key="9">
    <source>
        <dbReference type="RuleBase" id="RU003794"/>
    </source>
</evidence>
<dbReference type="GO" id="GO:0004190">
    <property type="term" value="F:aspartic-type endopeptidase activity"/>
    <property type="evidence" value="ECO:0007669"/>
    <property type="project" value="UniProtKB-EC"/>
</dbReference>
<keyword evidence="4" id="KW-0997">Cell inner membrane</keyword>
<gene>
    <name evidence="13" type="ORF">UY02_C0007G0007</name>
</gene>
<keyword evidence="5 9" id="KW-0812">Transmembrane</keyword>
<dbReference type="AlphaFoldDB" id="A0A0G1T5F6"/>
<comment type="function">
    <text evidence="9">Plays an essential role in type IV pili and type II pseudopili formation by proteolytically removing the leader sequence from substrate proteins and subsequently monomethylating the alpha-amino group of the newly exposed N-terminal phenylalanine.</text>
</comment>
<comment type="caution">
    <text evidence="13">The sequence shown here is derived from an EMBL/GenBank/DDBJ whole genome shotgun (WGS) entry which is preliminary data.</text>
</comment>
<proteinExistence type="inferred from homology"/>